<evidence type="ECO:0000256" key="4">
    <source>
        <dbReference type="ARBA" id="ARBA00044511"/>
    </source>
</evidence>
<evidence type="ECO:0000256" key="1">
    <source>
        <dbReference type="ARBA" id="ARBA00006192"/>
    </source>
</evidence>
<evidence type="ECO:0000256" key="2">
    <source>
        <dbReference type="ARBA" id="ARBA00022737"/>
    </source>
</evidence>
<evidence type="ECO:0000256" key="5">
    <source>
        <dbReference type="PROSITE-ProRule" id="PRU00708"/>
    </source>
</evidence>
<feature type="region of interest" description="Disordered" evidence="6">
    <location>
        <begin position="42"/>
        <end position="98"/>
    </location>
</feature>
<dbReference type="Pfam" id="PF13041">
    <property type="entry name" value="PPR_2"/>
    <property type="match status" value="1"/>
</dbReference>
<evidence type="ECO:0000313" key="8">
    <source>
        <dbReference type="Proteomes" id="UP000521943"/>
    </source>
</evidence>
<feature type="compositionally biased region" description="Polar residues" evidence="6">
    <location>
        <begin position="42"/>
        <end position="60"/>
    </location>
</feature>
<protein>
    <submittedName>
        <fullName evidence="7">Uncharacterized protein</fullName>
    </submittedName>
</protein>
<dbReference type="Proteomes" id="UP000521943">
    <property type="component" value="Unassembled WGS sequence"/>
</dbReference>
<keyword evidence="2" id="KW-0677">Repeat</keyword>
<comment type="subunit">
    <text evidence="4">Binds to mitochondrial small subunit 15S rRNA.</text>
</comment>
<dbReference type="InterPro" id="IPR011990">
    <property type="entry name" value="TPR-like_helical_dom_sf"/>
</dbReference>
<proteinExistence type="inferred from homology"/>
<dbReference type="NCBIfam" id="TIGR00756">
    <property type="entry name" value="PPR"/>
    <property type="match status" value="1"/>
</dbReference>
<name>A0A8H6MFS2_9AGAR</name>
<evidence type="ECO:0000256" key="6">
    <source>
        <dbReference type="SAM" id="MobiDB-lite"/>
    </source>
</evidence>
<dbReference type="EMBL" id="JACGCI010000007">
    <property type="protein sequence ID" value="KAF6762617.1"/>
    <property type="molecule type" value="Genomic_DNA"/>
</dbReference>
<reference evidence="7 8" key="1">
    <citation type="submission" date="2020-07" db="EMBL/GenBank/DDBJ databases">
        <title>Comparative genomics of pyrophilous fungi reveals a link between fire events and developmental genes.</title>
        <authorList>
            <consortium name="DOE Joint Genome Institute"/>
            <person name="Steindorff A.S."/>
            <person name="Carver A."/>
            <person name="Calhoun S."/>
            <person name="Stillman K."/>
            <person name="Liu H."/>
            <person name="Lipzen A."/>
            <person name="Pangilinan J."/>
            <person name="Labutti K."/>
            <person name="Bruns T.D."/>
            <person name="Grigoriev I.V."/>
        </authorList>
    </citation>
    <scope>NUCLEOTIDE SEQUENCE [LARGE SCALE GENOMIC DNA]</scope>
    <source>
        <strain evidence="7 8">CBS 144469</strain>
    </source>
</reference>
<evidence type="ECO:0000313" key="7">
    <source>
        <dbReference type="EMBL" id="KAF6762617.1"/>
    </source>
</evidence>
<dbReference type="AlphaFoldDB" id="A0A8H6MFS2"/>
<gene>
    <name evidence="7" type="ORF">DFP72DRAFT_876355</name>
</gene>
<dbReference type="PROSITE" id="PS51375">
    <property type="entry name" value="PPR"/>
    <property type="match status" value="1"/>
</dbReference>
<dbReference type="OrthoDB" id="185373at2759"/>
<feature type="repeat" description="PPR" evidence="5">
    <location>
        <begin position="147"/>
        <end position="181"/>
    </location>
</feature>
<accession>A0A8H6MFS2</accession>
<dbReference type="PANTHER" id="PTHR47447:SF17">
    <property type="entry name" value="OS12G0638900 PROTEIN"/>
    <property type="match status" value="1"/>
</dbReference>
<comment type="function">
    <text evidence="3">Regulates mitochondrial small subunit maturation by controlling 15S rRNA 5'-end processing. Localizes to the 5' precursor of the 15S rRNA in a position that is subsequently occupied by mS47 in the mature yeast mtSSU. Uses structure and sequence-specific RNA recognition, binding to a single-stranded region of the precursor and specifically recognizing bases -6 to -1. The exchange of Ccm1 for mS47 is coupled to the irreversible removal of precursor rRNA that is accompanied by conformational changes of the mitoribosomal proteins uS5m and mS26. These conformational changes signal completion of 5'-end rRNA processing through protection of the mature 5'-end of the 15S rRNA and stabilization of mS47. The removal of the 5' precursor together with the dissociation of Ccm1 may be catalyzed by the 5'-3' exoribonuclease Pet127. Involved in the specific removal of group I introns in mitochondrial encoded transcripts.</text>
</comment>
<keyword evidence="8" id="KW-1185">Reference proteome</keyword>
<comment type="caution">
    <text evidence="7">The sequence shown here is derived from an EMBL/GenBank/DDBJ whole genome shotgun (WGS) entry which is preliminary data.</text>
</comment>
<evidence type="ECO:0000256" key="3">
    <source>
        <dbReference type="ARBA" id="ARBA00044493"/>
    </source>
</evidence>
<organism evidence="7 8">
    <name type="scientific">Ephemerocybe angulata</name>
    <dbReference type="NCBI Taxonomy" id="980116"/>
    <lineage>
        <taxon>Eukaryota</taxon>
        <taxon>Fungi</taxon>
        <taxon>Dikarya</taxon>
        <taxon>Basidiomycota</taxon>
        <taxon>Agaricomycotina</taxon>
        <taxon>Agaricomycetes</taxon>
        <taxon>Agaricomycetidae</taxon>
        <taxon>Agaricales</taxon>
        <taxon>Agaricineae</taxon>
        <taxon>Psathyrellaceae</taxon>
        <taxon>Ephemerocybe</taxon>
    </lineage>
</organism>
<sequence length="520" mass="58284">MFSNAAVRHGSCRALQLNALSVNAKRTAPLSTLIAAATRQSLQTSSNFVVGSSTPSNARTYMNARTGKPGPPNRAGGRRPTEGSERTVGGSDAPRYVRRQRFQQEKAKREEDVEEDSHKPLDPYVLGKRIRRLPVTMLKTAPRDAMNAVVWNTMMWEALKAQRFQLAHALYVDMKRRGLSPTTRTFQTFFSGLSRYIKILGNSGEYQELFDVYYSLDPEGSFSANEFIYTALFQALTDMRHGLSGKGITAPANWGLKVAGDARMLWNQMQKNSLGAILKLCNEAKDFSACMHFFQMVKRNSKTVDILDRLHVEEVLKARYNLSTGGLGIASLQYLEWMLEREKTEHGPHIRPATSTYHLVLSACWKAQDWPSAATTRCQDSAVAKGLVAKYDKREQGRNIWPTVEAISSLMRTAVATKNRSNIRACLRLVNTIGLDEIVPKKGTASATPSDDAMKYRTAKNQRFFASKLAQGVSEACDMIKGYADECSKEEFKQWFAIKDRLNRDFNKPTTGYTPTKLVD</sequence>
<dbReference type="InterPro" id="IPR002885">
    <property type="entry name" value="PPR_rpt"/>
</dbReference>
<comment type="similarity">
    <text evidence="1">Belongs to the CCM1 family.</text>
</comment>
<dbReference type="PANTHER" id="PTHR47447">
    <property type="entry name" value="OS03G0856100 PROTEIN"/>
    <property type="match status" value="1"/>
</dbReference>
<dbReference type="Gene3D" id="1.25.40.10">
    <property type="entry name" value="Tetratricopeptide repeat domain"/>
    <property type="match status" value="1"/>
</dbReference>